<keyword evidence="1" id="KW-0812">Transmembrane</keyword>
<organism evidence="2 3">
    <name type="scientific">Desulforapulum autotrophicum (strain ATCC 43914 / DSM 3382 / VKM B-1955 / HRM2)</name>
    <name type="common">Desulfobacterium autotrophicum</name>
    <dbReference type="NCBI Taxonomy" id="177437"/>
    <lineage>
        <taxon>Bacteria</taxon>
        <taxon>Pseudomonadati</taxon>
        <taxon>Thermodesulfobacteriota</taxon>
        <taxon>Desulfobacteria</taxon>
        <taxon>Desulfobacterales</taxon>
        <taxon>Desulfobacteraceae</taxon>
        <taxon>Desulforapulum</taxon>
    </lineage>
</organism>
<keyword evidence="1" id="KW-0472">Membrane</keyword>
<dbReference type="STRING" id="177437.HRM2_17840"/>
<proteinExistence type="predicted"/>
<evidence type="ECO:0000313" key="2">
    <source>
        <dbReference type="EMBL" id="ACN14888.1"/>
    </source>
</evidence>
<dbReference type="HOGENOM" id="CLU_137927_6_2_7"/>
<reference evidence="2 3" key="1">
    <citation type="journal article" date="2009" name="Environ. Microbiol.">
        <title>Genome sequence of Desulfobacterium autotrophicum HRM2, a marine sulfate reducer oxidizing organic carbon completely to carbon dioxide.</title>
        <authorList>
            <person name="Strittmatter A.W."/>
            <person name="Liesegang H."/>
            <person name="Rabus R."/>
            <person name="Decker I."/>
            <person name="Amann J."/>
            <person name="Andres S."/>
            <person name="Henne A."/>
            <person name="Fricke W.F."/>
            <person name="Martinez-Arias R."/>
            <person name="Bartels D."/>
            <person name="Goesmann A."/>
            <person name="Krause L."/>
            <person name="Puehler A."/>
            <person name="Klenk H.P."/>
            <person name="Richter M."/>
            <person name="Schuler M."/>
            <person name="Gloeckner F.O."/>
            <person name="Meyerdierks A."/>
            <person name="Gottschalk G."/>
            <person name="Amann R."/>
        </authorList>
    </citation>
    <scope>NUCLEOTIDE SEQUENCE [LARGE SCALE GENOMIC DNA]</scope>
    <source>
        <strain evidence="3">ATCC 43914 / DSM 3382 / HRM2</strain>
    </source>
</reference>
<sequence length="78" mass="8517">MVIPPKMKKGTSKNIKELAYYSSLGLSVAISIFIGLFVGVWLDNKFDTTPVLTLVFLGLGIAAGFRNLVMAAKRSRKL</sequence>
<keyword evidence="1" id="KW-1133">Transmembrane helix</keyword>
<dbReference type="InterPro" id="IPR032820">
    <property type="entry name" value="ATPase_put"/>
</dbReference>
<dbReference type="eggNOG" id="COG5336">
    <property type="taxonomic scope" value="Bacteria"/>
</dbReference>
<dbReference type="EMBL" id="CP001087">
    <property type="protein sequence ID" value="ACN14888.1"/>
    <property type="molecule type" value="Genomic_DNA"/>
</dbReference>
<keyword evidence="3" id="KW-1185">Reference proteome</keyword>
<feature type="transmembrane region" description="Helical" evidence="1">
    <location>
        <begin position="20"/>
        <end position="42"/>
    </location>
</feature>
<protein>
    <submittedName>
        <fullName evidence="2">AtpI2</fullName>
    </submittedName>
</protein>
<feature type="transmembrane region" description="Helical" evidence="1">
    <location>
        <begin position="48"/>
        <end position="69"/>
    </location>
</feature>
<evidence type="ECO:0000313" key="3">
    <source>
        <dbReference type="Proteomes" id="UP000000442"/>
    </source>
</evidence>
<name>C0QB89_DESAH</name>
<accession>C0QB89</accession>
<evidence type="ECO:0000256" key="1">
    <source>
        <dbReference type="SAM" id="Phobius"/>
    </source>
</evidence>
<dbReference type="Proteomes" id="UP000000442">
    <property type="component" value="Chromosome"/>
</dbReference>
<dbReference type="AlphaFoldDB" id="C0QB89"/>
<dbReference type="Pfam" id="PF09527">
    <property type="entry name" value="ATPase_gene1"/>
    <property type="match status" value="1"/>
</dbReference>
<gene>
    <name evidence="2" type="primary">atpI2</name>
    <name evidence="2" type="ordered locus">HRM2_17840</name>
</gene>
<dbReference type="KEGG" id="dat:HRM2_17840"/>